<comment type="similarity">
    <text evidence="5 11">Belongs to the purine/pyrimidine phosphoribosyltransferase family.</text>
</comment>
<dbReference type="FunFam" id="3.40.50.2020:FF:000021">
    <property type="entry name" value="Adenine phosphoribosyltransferase"/>
    <property type="match status" value="1"/>
</dbReference>
<dbReference type="GO" id="GO:0006166">
    <property type="term" value="P:purine ribonucleoside salvage"/>
    <property type="evidence" value="ECO:0007669"/>
    <property type="project" value="UniProtKB-KW"/>
</dbReference>
<gene>
    <name evidence="11" type="primary">apt</name>
    <name evidence="13" type="ORF">CRD59_04455</name>
</gene>
<evidence type="ECO:0000256" key="9">
    <source>
        <dbReference type="ARBA" id="ARBA00022679"/>
    </source>
</evidence>
<evidence type="ECO:0000256" key="8">
    <source>
        <dbReference type="ARBA" id="ARBA00022676"/>
    </source>
</evidence>
<dbReference type="OrthoDB" id="9803963at2"/>
<dbReference type="PANTHER" id="PTHR32315:SF3">
    <property type="entry name" value="ADENINE PHOSPHORIBOSYLTRANSFERASE"/>
    <property type="match status" value="1"/>
</dbReference>
<dbReference type="InterPro" id="IPR000836">
    <property type="entry name" value="PRTase_dom"/>
</dbReference>
<evidence type="ECO:0000256" key="7">
    <source>
        <dbReference type="ARBA" id="ARBA00022490"/>
    </source>
</evidence>
<comment type="pathway">
    <text evidence="4 11">Purine metabolism; AMP biosynthesis via salvage pathway; AMP from adenine: step 1/1.</text>
</comment>
<evidence type="ECO:0000256" key="2">
    <source>
        <dbReference type="ARBA" id="ARBA00003968"/>
    </source>
</evidence>
<sequence>MAQSSDISIAQLGAVGSEDARYLVSLMRTIPDFPKPGILFRDFLPAMADPRGLRILTDALVRTLPADADSFDAVAGLEARGFLLGPQLALALGKGFIALRKKGKLPPRTLAQDYSLEYGTASIEAEEGAVHPGERVLVVDDLIATGGSAKAAADLIERAGGQVAGFSFVMELEGLQGRRTLEPHPITALVSMPA</sequence>
<organism evidence="13 14">
    <name type="scientific">Bifidobacterium xylocopae</name>
    <dbReference type="NCBI Taxonomy" id="2493119"/>
    <lineage>
        <taxon>Bacteria</taxon>
        <taxon>Bacillati</taxon>
        <taxon>Actinomycetota</taxon>
        <taxon>Actinomycetes</taxon>
        <taxon>Bifidobacteriales</taxon>
        <taxon>Bifidobacteriaceae</taxon>
        <taxon>Bifidobacterium</taxon>
    </lineage>
</organism>
<evidence type="ECO:0000256" key="6">
    <source>
        <dbReference type="ARBA" id="ARBA00011893"/>
    </source>
</evidence>
<evidence type="ECO:0000256" key="10">
    <source>
        <dbReference type="ARBA" id="ARBA00022726"/>
    </source>
</evidence>
<reference evidence="13 14" key="1">
    <citation type="submission" date="2017-10" db="EMBL/GenBank/DDBJ databases">
        <title>Bifidobacterium xylocopum sp. nov. and Bifidobacterium aemilianum sp. nov., from the carpenter bee (Xylocopa violacea) digestive tract.</title>
        <authorList>
            <person name="Alberoni D."/>
            <person name="Baffoni L."/>
            <person name="Di Gioia D."/>
            <person name="Gaggia F."/>
            <person name="Biavati B."/>
        </authorList>
    </citation>
    <scope>NUCLEOTIDE SEQUENCE [LARGE SCALE GENOMIC DNA]</scope>
    <source>
        <strain evidence="13 14">XV2</strain>
    </source>
</reference>
<evidence type="ECO:0000256" key="4">
    <source>
        <dbReference type="ARBA" id="ARBA00004659"/>
    </source>
</evidence>
<dbReference type="Gene3D" id="3.40.50.2020">
    <property type="match status" value="1"/>
</dbReference>
<keyword evidence="8 11" id="KW-0328">Glycosyltransferase</keyword>
<dbReference type="SUPFAM" id="SSF53271">
    <property type="entry name" value="PRTase-like"/>
    <property type="match status" value="1"/>
</dbReference>
<dbReference type="InterPro" id="IPR029057">
    <property type="entry name" value="PRTase-like"/>
</dbReference>
<dbReference type="CDD" id="cd06223">
    <property type="entry name" value="PRTases_typeI"/>
    <property type="match status" value="1"/>
</dbReference>
<accession>A0A366KDU0</accession>
<comment type="function">
    <text evidence="2 11">Catalyzes a salvage reaction resulting in the formation of AMP, that is energically less costly than de novo synthesis.</text>
</comment>
<dbReference type="NCBIfam" id="NF002634">
    <property type="entry name" value="PRK02304.1-3"/>
    <property type="match status" value="1"/>
</dbReference>
<dbReference type="GO" id="GO:0044209">
    <property type="term" value="P:AMP salvage"/>
    <property type="evidence" value="ECO:0007669"/>
    <property type="project" value="UniProtKB-UniRule"/>
</dbReference>
<dbReference type="GO" id="GO:0006168">
    <property type="term" value="P:adenine salvage"/>
    <property type="evidence" value="ECO:0007669"/>
    <property type="project" value="InterPro"/>
</dbReference>
<dbReference type="Pfam" id="PF00156">
    <property type="entry name" value="Pribosyltran"/>
    <property type="match status" value="1"/>
</dbReference>
<dbReference type="HAMAP" id="MF_00004">
    <property type="entry name" value="Aden_phosphoribosyltr"/>
    <property type="match status" value="1"/>
</dbReference>
<dbReference type="PANTHER" id="PTHR32315">
    <property type="entry name" value="ADENINE PHOSPHORIBOSYLTRANSFERASE"/>
    <property type="match status" value="1"/>
</dbReference>
<evidence type="ECO:0000313" key="13">
    <source>
        <dbReference type="EMBL" id="RBP99283.1"/>
    </source>
</evidence>
<dbReference type="NCBIfam" id="NF002636">
    <property type="entry name" value="PRK02304.1-5"/>
    <property type="match status" value="1"/>
</dbReference>
<feature type="domain" description="Phosphoribosyltransferase" evidence="12">
    <location>
        <begin position="64"/>
        <end position="169"/>
    </location>
</feature>
<evidence type="ECO:0000256" key="3">
    <source>
        <dbReference type="ARBA" id="ARBA00004496"/>
    </source>
</evidence>
<dbReference type="GO" id="GO:0003999">
    <property type="term" value="F:adenine phosphoribosyltransferase activity"/>
    <property type="evidence" value="ECO:0007669"/>
    <property type="project" value="UniProtKB-UniRule"/>
</dbReference>
<proteinExistence type="inferred from homology"/>
<keyword evidence="7 11" id="KW-0963">Cytoplasm</keyword>
<dbReference type="RefSeq" id="WP_113853493.1">
    <property type="nucleotide sequence ID" value="NZ_PDCH01000007.1"/>
</dbReference>
<comment type="caution">
    <text evidence="13">The sequence shown here is derived from an EMBL/GenBank/DDBJ whole genome shotgun (WGS) entry which is preliminary data.</text>
</comment>
<dbReference type="InterPro" id="IPR050054">
    <property type="entry name" value="UPRTase/APRTase"/>
</dbReference>
<evidence type="ECO:0000259" key="12">
    <source>
        <dbReference type="Pfam" id="PF00156"/>
    </source>
</evidence>
<dbReference type="GO" id="GO:0005737">
    <property type="term" value="C:cytoplasm"/>
    <property type="evidence" value="ECO:0007669"/>
    <property type="project" value="UniProtKB-SubCell"/>
</dbReference>
<dbReference type="GO" id="GO:0016208">
    <property type="term" value="F:AMP binding"/>
    <property type="evidence" value="ECO:0007669"/>
    <property type="project" value="TreeGrafter"/>
</dbReference>
<keyword evidence="9 11" id="KW-0808">Transferase</keyword>
<comment type="subcellular location">
    <subcellularLocation>
        <location evidence="3 11">Cytoplasm</location>
    </subcellularLocation>
</comment>
<evidence type="ECO:0000313" key="14">
    <source>
        <dbReference type="Proteomes" id="UP000252345"/>
    </source>
</evidence>
<dbReference type="InterPro" id="IPR005764">
    <property type="entry name" value="Ade_phspho_trans"/>
</dbReference>
<protein>
    <recommendedName>
        <fullName evidence="6 11">Adenine phosphoribosyltransferase</fullName>
        <shortName evidence="11">APRT</shortName>
        <ecNumber evidence="6 11">2.4.2.7</ecNumber>
    </recommendedName>
</protein>
<dbReference type="Proteomes" id="UP000252345">
    <property type="component" value="Unassembled WGS sequence"/>
</dbReference>
<evidence type="ECO:0000256" key="1">
    <source>
        <dbReference type="ARBA" id="ARBA00000868"/>
    </source>
</evidence>
<dbReference type="EC" id="2.4.2.7" evidence="6 11"/>
<name>A0A366KDU0_9BIFI</name>
<comment type="catalytic activity">
    <reaction evidence="1 11">
        <text>AMP + diphosphate = 5-phospho-alpha-D-ribose 1-diphosphate + adenine</text>
        <dbReference type="Rhea" id="RHEA:16609"/>
        <dbReference type="ChEBI" id="CHEBI:16708"/>
        <dbReference type="ChEBI" id="CHEBI:33019"/>
        <dbReference type="ChEBI" id="CHEBI:58017"/>
        <dbReference type="ChEBI" id="CHEBI:456215"/>
        <dbReference type="EC" id="2.4.2.7"/>
    </reaction>
</comment>
<comment type="subunit">
    <text evidence="11">Homodimer.</text>
</comment>
<keyword evidence="10 11" id="KW-0660">Purine salvage</keyword>
<dbReference type="EMBL" id="PDCH01000007">
    <property type="protein sequence ID" value="RBP99283.1"/>
    <property type="molecule type" value="Genomic_DNA"/>
</dbReference>
<evidence type="ECO:0000256" key="11">
    <source>
        <dbReference type="HAMAP-Rule" id="MF_00004"/>
    </source>
</evidence>
<dbReference type="UniPathway" id="UPA00588">
    <property type="reaction ID" value="UER00646"/>
</dbReference>
<keyword evidence="14" id="KW-1185">Reference proteome</keyword>
<evidence type="ECO:0000256" key="5">
    <source>
        <dbReference type="ARBA" id="ARBA00008391"/>
    </source>
</evidence>
<dbReference type="AlphaFoldDB" id="A0A366KDU0"/>
<dbReference type="GO" id="GO:0002055">
    <property type="term" value="F:adenine binding"/>
    <property type="evidence" value="ECO:0007669"/>
    <property type="project" value="TreeGrafter"/>
</dbReference>